<dbReference type="AlphaFoldDB" id="A0A803QQP0"/>
<accession>A0A803QQP0</accession>
<protein>
    <recommendedName>
        <fullName evidence="3">DUF4283 domain-containing protein</fullName>
    </recommendedName>
</protein>
<organism evidence="1 2">
    <name type="scientific">Cannabis sativa</name>
    <name type="common">Hemp</name>
    <name type="synonym">Marijuana</name>
    <dbReference type="NCBI Taxonomy" id="3483"/>
    <lineage>
        <taxon>Eukaryota</taxon>
        <taxon>Viridiplantae</taxon>
        <taxon>Streptophyta</taxon>
        <taxon>Embryophyta</taxon>
        <taxon>Tracheophyta</taxon>
        <taxon>Spermatophyta</taxon>
        <taxon>Magnoliopsida</taxon>
        <taxon>eudicotyledons</taxon>
        <taxon>Gunneridae</taxon>
        <taxon>Pentapetalae</taxon>
        <taxon>rosids</taxon>
        <taxon>fabids</taxon>
        <taxon>Rosales</taxon>
        <taxon>Cannabaceae</taxon>
        <taxon>Cannabis</taxon>
    </lineage>
</organism>
<evidence type="ECO:0000313" key="2">
    <source>
        <dbReference type="Proteomes" id="UP000596661"/>
    </source>
</evidence>
<dbReference type="EnsemblPlants" id="evm.model.10.865">
    <property type="protein sequence ID" value="cds.evm.model.10.865"/>
    <property type="gene ID" value="evm.TU.10.865"/>
</dbReference>
<keyword evidence="2" id="KW-1185">Reference proteome</keyword>
<evidence type="ECO:0000313" key="1">
    <source>
        <dbReference type="EnsemblPlants" id="cds.evm.model.10.865"/>
    </source>
</evidence>
<name>A0A803QQP0_CANSA</name>
<proteinExistence type="predicted"/>
<evidence type="ECO:0008006" key="3">
    <source>
        <dbReference type="Google" id="ProtNLM"/>
    </source>
</evidence>
<dbReference type="Proteomes" id="UP000596661">
    <property type="component" value="Unassembled WGS sequence"/>
</dbReference>
<dbReference type="Gramene" id="evm.model.10.865">
    <property type="protein sequence ID" value="cds.evm.model.10.865"/>
    <property type="gene ID" value="evm.TU.10.865"/>
</dbReference>
<sequence length="109" mass="12193">MCSPTFHDPCKELDLEEQSDLDLDGNSASKIVLNSLSWAEEVEEMNFQSSAKDTGVNLKQICDMDVVKMVRSVPVWIRLNGLGLQYWGKNNLSAMVSTIDKPIMVDKVT</sequence>
<dbReference type="EMBL" id="UZAU01000813">
    <property type="status" value="NOT_ANNOTATED_CDS"/>
    <property type="molecule type" value="Genomic_DNA"/>
</dbReference>
<reference evidence="1" key="1">
    <citation type="submission" date="2021-03" db="UniProtKB">
        <authorList>
            <consortium name="EnsemblPlants"/>
        </authorList>
    </citation>
    <scope>IDENTIFICATION</scope>
</reference>